<protein>
    <submittedName>
        <fullName evidence="1">SRPBCC family protein</fullName>
    </submittedName>
</protein>
<dbReference type="SUPFAM" id="SSF55961">
    <property type="entry name" value="Bet v1-like"/>
    <property type="match status" value="1"/>
</dbReference>
<evidence type="ECO:0000313" key="2">
    <source>
        <dbReference type="Proteomes" id="UP000886883"/>
    </source>
</evidence>
<dbReference type="Proteomes" id="UP000886883">
    <property type="component" value="Unassembled WGS sequence"/>
</dbReference>
<dbReference type="InterPro" id="IPR019587">
    <property type="entry name" value="Polyketide_cyclase/dehydratase"/>
</dbReference>
<comment type="caution">
    <text evidence="1">The sequence shown here is derived from an EMBL/GenBank/DDBJ whole genome shotgun (WGS) entry which is preliminary data.</text>
</comment>
<dbReference type="Gene3D" id="3.30.530.20">
    <property type="match status" value="1"/>
</dbReference>
<accession>A0A9D2MSM0</accession>
<gene>
    <name evidence="1" type="ORF">H9763_07315</name>
</gene>
<sequence>MATSSIKTHIPCDIYRVWNAVTEVEHYEWRSDLSRTEVISDRQFIEYTRSGYPTTFTITAKDPYRRWEFDMENSNMKGRWVGFFTAQNDGTIIDFTEYVTAKKFFLKPFVKFYLKKQQAQFVADLTKALS</sequence>
<dbReference type="InterPro" id="IPR023393">
    <property type="entry name" value="START-like_dom_sf"/>
</dbReference>
<dbReference type="CDD" id="cd07812">
    <property type="entry name" value="SRPBCC"/>
    <property type="match status" value="1"/>
</dbReference>
<dbReference type="AlphaFoldDB" id="A0A9D2MSM0"/>
<dbReference type="Pfam" id="PF10604">
    <property type="entry name" value="Polyketide_cyc2"/>
    <property type="match status" value="1"/>
</dbReference>
<proteinExistence type="predicted"/>
<organism evidence="1 2">
    <name type="scientific">Candidatus Eisenbergiella merdigallinarum</name>
    <dbReference type="NCBI Taxonomy" id="2838552"/>
    <lineage>
        <taxon>Bacteria</taxon>
        <taxon>Bacillati</taxon>
        <taxon>Bacillota</taxon>
        <taxon>Clostridia</taxon>
        <taxon>Lachnospirales</taxon>
        <taxon>Lachnospiraceae</taxon>
        <taxon>Eisenbergiella</taxon>
    </lineage>
</organism>
<reference evidence="1" key="2">
    <citation type="submission" date="2021-04" db="EMBL/GenBank/DDBJ databases">
        <authorList>
            <person name="Gilroy R."/>
        </authorList>
    </citation>
    <scope>NUCLEOTIDE SEQUENCE</scope>
    <source>
        <strain evidence="1">USAMLcec3-2134</strain>
    </source>
</reference>
<dbReference type="EMBL" id="DWXE01000026">
    <property type="protein sequence ID" value="HJB91260.1"/>
    <property type="molecule type" value="Genomic_DNA"/>
</dbReference>
<name>A0A9D2MSM0_9FIRM</name>
<evidence type="ECO:0000313" key="1">
    <source>
        <dbReference type="EMBL" id="HJB91260.1"/>
    </source>
</evidence>
<reference evidence="1" key="1">
    <citation type="journal article" date="2021" name="PeerJ">
        <title>Extensive microbial diversity within the chicken gut microbiome revealed by metagenomics and culture.</title>
        <authorList>
            <person name="Gilroy R."/>
            <person name="Ravi A."/>
            <person name="Getino M."/>
            <person name="Pursley I."/>
            <person name="Horton D.L."/>
            <person name="Alikhan N.F."/>
            <person name="Baker D."/>
            <person name="Gharbi K."/>
            <person name="Hall N."/>
            <person name="Watson M."/>
            <person name="Adriaenssens E.M."/>
            <person name="Foster-Nyarko E."/>
            <person name="Jarju S."/>
            <person name="Secka A."/>
            <person name="Antonio M."/>
            <person name="Oren A."/>
            <person name="Chaudhuri R.R."/>
            <person name="La Ragione R."/>
            <person name="Hildebrand F."/>
            <person name="Pallen M.J."/>
        </authorList>
    </citation>
    <scope>NUCLEOTIDE SEQUENCE</scope>
    <source>
        <strain evidence="1">USAMLcec3-2134</strain>
    </source>
</reference>